<evidence type="ECO:0000256" key="1">
    <source>
        <dbReference type="SAM" id="MobiDB-lite"/>
    </source>
</evidence>
<dbReference type="AlphaFoldDB" id="A0A1L8EIU4"/>
<dbReference type="EMBL" id="GFDG01000198">
    <property type="protein sequence ID" value="JAV18601.1"/>
    <property type="molecule type" value="Transcribed_RNA"/>
</dbReference>
<reference evidence="3" key="1">
    <citation type="submission" date="2017-01" db="EMBL/GenBank/DDBJ databases">
        <title>An insight into the sialome and mialome of the horn fly, Haematobia irritans.</title>
        <authorList>
            <person name="Breijo M."/>
            <person name="Boiani M."/>
            <person name="Ures X."/>
            <person name="Rocha S."/>
            <person name="Sequeira M."/>
            <person name="Ribeiro J.M."/>
        </authorList>
    </citation>
    <scope>NUCLEOTIDE SEQUENCE</scope>
</reference>
<protein>
    <submittedName>
        <fullName evidence="3">Putative conserved secreted protein</fullName>
    </submittedName>
</protein>
<feature type="signal peptide" evidence="2">
    <location>
        <begin position="1"/>
        <end position="20"/>
    </location>
</feature>
<name>A0A1L8EIU4_HAEIR</name>
<organism evidence="3">
    <name type="scientific">Haematobia irritans</name>
    <name type="common">Horn fly</name>
    <name type="synonym">Conops irritans</name>
    <dbReference type="NCBI Taxonomy" id="7368"/>
    <lineage>
        <taxon>Eukaryota</taxon>
        <taxon>Metazoa</taxon>
        <taxon>Ecdysozoa</taxon>
        <taxon>Arthropoda</taxon>
        <taxon>Hexapoda</taxon>
        <taxon>Insecta</taxon>
        <taxon>Pterygota</taxon>
        <taxon>Neoptera</taxon>
        <taxon>Endopterygota</taxon>
        <taxon>Diptera</taxon>
        <taxon>Brachycera</taxon>
        <taxon>Muscomorpha</taxon>
        <taxon>Muscoidea</taxon>
        <taxon>Muscidae</taxon>
        <taxon>Haematobia</taxon>
    </lineage>
</organism>
<dbReference type="GO" id="GO:0005184">
    <property type="term" value="F:neuropeptide hormone activity"/>
    <property type="evidence" value="ECO:0007669"/>
    <property type="project" value="InterPro"/>
</dbReference>
<accession>A0A1L8EIU4</accession>
<keyword evidence="2" id="KW-0732">Signal</keyword>
<feature type="region of interest" description="Disordered" evidence="1">
    <location>
        <begin position="145"/>
        <end position="171"/>
    </location>
</feature>
<feature type="chain" id="PRO_5012431172" evidence="2">
    <location>
        <begin position="21"/>
        <end position="171"/>
    </location>
</feature>
<sequence>MNKFFVSLLMLACWLSVAYSEHSYNDDAADATAADNVNSLFNTNVDTNNADSTDGAKDNLDKRVERYAFGLGRRAYTYTNGGNGIKRLPVYNFGLGKRARPYSFGLGKRFDYDDYEQMADNANLMAARGMLAGYGSINDDKRNRPYSFGLGKRSDGGQSYSRPYGFGLGRR</sequence>
<evidence type="ECO:0000313" key="3">
    <source>
        <dbReference type="EMBL" id="JAV18601.1"/>
    </source>
</evidence>
<dbReference type="Pfam" id="PF05953">
    <property type="entry name" value="Allatostatin"/>
    <property type="match status" value="4"/>
</dbReference>
<proteinExistence type="predicted"/>
<dbReference type="InterPro" id="IPR010276">
    <property type="entry name" value="Allatostatin"/>
</dbReference>
<evidence type="ECO:0000256" key="2">
    <source>
        <dbReference type="SAM" id="SignalP"/>
    </source>
</evidence>